<reference evidence="2" key="2">
    <citation type="submission" date="2021-01" db="EMBL/GenBank/DDBJ databases">
        <authorList>
            <person name="Schikora-Tamarit M.A."/>
        </authorList>
    </citation>
    <scope>NUCLEOTIDE SEQUENCE</scope>
    <source>
        <strain evidence="2">CBS2887</strain>
    </source>
</reference>
<accession>A0A9P8Q036</accession>
<comment type="caution">
    <text evidence="2">The sequence shown here is derived from an EMBL/GenBank/DDBJ whole genome shotgun (WGS) entry which is preliminary data.</text>
</comment>
<protein>
    <submittedName>
        <fullName evidence="2">Uncharacterized protein</fullName>
    </submittedName>
</protein>
<dbReference type="AlphaFoldDB" id="A0A9P8Q036"/>
<evidence type="ECO:0000313" key="2">
    <source>
        <dbReference type="EMBL" id="KAH3681688.1"/>
    </source>
</evidence>
<organism evidence="2 3">
    <name type="scientific">Wickerhamomyces pijperi</name>
    <name type="common">Yeast</name>
    <name type="synonym">Pichia pijperi</name>
    <dbReference type="NCBI Taxonomy" id="599730"/>
    <lineage>
        <taxon>Eukaryota</taxon>
        <taxon>Fungi</taxon>
        <taxon>Dikarya</taxon>
        <taxon>Ascomycota</taxon>
        <taxon>Saccharomycotina</taxon>
        <taxon>Saccharomycetes</taxon>
        <taxon>Phaffomycetales</taxon>
        <taxon>Wickerhamomycetaceae</taxon>
        <taxon>Wickerhamomyces</taxon>
    </lineage>
</organism>
<evidence type="ECO:0000256" key="1">
    <source>
        <dbReference type="SAM" id="Phobius"/>
    </source>
</evidence>
<proteinExistence type="predicted"/>
<sequence length="141" mass="15957">MATEEEDEDEEEEEEEPELLDLKSLPKSLVFRFLLFSSRTIVLDVVPATLDLLAAFMEPSPLTSAEVTGAMRSGPELALSLLLLLCLLLRLGTVLSFGSSRWERSRETLIPMLRLLLHDSKSFKLTNFKSICSDSKRTRRQ</sequence>
<name>A0A9P8Q036_WICPI</name>
<keyword evidence="1" id="KW-1133">Transmembrane helix</keyword>
<reference evidence="2" key="1">
    <citation type="journal article" date="2021" name="Open Biol.">
        <title>Shared evolutionary footprints suggest mitochondrial oxidative damage underlies multiple complex I losses in fungi.</title>
        <authorList>
            <person name="Schikora-Tamarit M.A."/>
            <person name="Marcet-Houben M."/>
            <person name="Nosek J."/>
            <person name="Gabaldon T."/>
        </authorList>
    </citation>
    <scope>NUCLEOTIDE SEQUENCE</scope>
    <source>
        <strain evidence="2">CBS2887</strain>
    </source>
</reference>
<dbReference type="Proteomes" id="UP000774326">
    <property type="component" value="Unassembled WGS sequence"/>
</dbReference>
<keyword evidence="3" id="KW-1185">Reference proteome</keyword>
<gene>
    <name evidence="2" type="ORF">WICPIJ_007357</name>
</gene>
<evidence type="ECO:0000313" key="3">
    <source>
        <dbReference type="Proteomes" id="UP000774326"/>
    </source>
</evidence>
<dbReference type="EMBL" id="JAEUBG010004327">
    <property type="protein sequence ID" value="KAH3681688.1"/>
    <property type="molecule type" value="Genomic_DNA"/>
</dbReference>
<feature type="transmembrane region" description="Helical" evidence="1">
    <location>
        <begin position="77"/>
        <end position="97"/>
    </location>
</feature>
<keyword evidence="1" id="KW-0472">Membrane</keyword>
<keyword evidence="1" id="KW-0812">Transmembrane</keyword>